<keyword evidence="3" id="KW-0175">Coiled coil</keyword>
<organism evidence="6">
    <name type="scientific">Methanotorris igneus (strain DSM 5666 / JCM 11834 / Kol 5)</name>
    <dbReference type="NCBI Taxonomy" id="880724"/>
    <lineage>
        <taxon>Archaea</taxon>
        <taxon>Methanobacteriati</taxon>
        <taxon>Methanobacteriota</taxon>
        <taxon>Methanomada group</taxon>
        <taxon>Methanococci</taxon>
        <taxon>Methanococcales</taxon>
        <taxon>Methanocaldococcaceae</taxon>
        <taxon>Methanotorris</taxon>
    </lineage>
</organism>
<dbReference type="Pfam" id="PF01926">
    <property type="entry name" value="MMR_HSR1"/>
    <property type="match status" value="1"/>
</dbReference>
<keyword evidence="1" id="KW-0547">Nucleotide-binding</keyword>
<dbReference type="Gene3D" id="3.40.50.300">
    <property type="entry name" value="P-loop containing nucleotide triphosphate hydrolases"/>
    <property type="match status" value="1"/>
</dbReference>
<dbReference type="EMBL" id="CP002737">
    <property type="protein sequence ID" value="AEF95695.1"/>
    <property type="molecule type" value="Genomic_DNA"/>
</dbReference>
<protein>
    <submittedName>
        <fullName evidence="5">GTP-binding protein HSR1-related protein</fullName>
    </submittedName>
</protein>
<evidence type="ECO:0000256" key="3">
    <source>
        <dbReference type="SAM" id="Coils"/>
    </source>
</evidence>
<feature type="coiled-coil region" evidence="3">
    <location>
        <begin position="29"/>
        <end position="56"/>
    </location>
</feature>
<dbReference type="RefSeq" id="WP_013798304.1">
    <property type="nucleotide sequence ID" value="NC_015562.1"/>
</dbReference>
<reference evidence="5 6" key="1">
    <citation type="submission" date="2011-05" db="EMBL/GenBank/DDBJ databases">
        <title>Complete sequence of Methanotorris igneus Kol 5.</title>
        <authorList>
            <consortium name="US DOE Joint Genome Institute"/>
            <person name="Lucas S."/>
            <person name="Han J."/>
            <person name="Lapidus A."/>
            <person name="Cheng J.-F."/>
            <person name="Goodwin L."/>
            <person name="Pitluck S."/>
            <person name="Peters L."/>
            <person name="Mikhailova N."/>
            <person name="Chertkov O."/>
            <person name="Han C."/>
            <person name="Tapia R."/>
            <person name="Land M."/>
            <person name="Hauser L."/>
            <person name="Kyrpides N."/>
            <person name="Ivanova N."/>
            <person name="Pagani I."/>
            <person name="Sieprawska-Lupa M."/>
            <person name="Whitman W."/>
            <person name="Woyke T."/>
        </authorList>
    </citation>
    <scope>NUCLEOTIDE SEQUENCE [LARGE SCALE GENOMIC DNA]</scope>
    <source>
        <strain evidence="6">DSM 5666 / JCM 11834 / Kol 5</strain>
    </source>
</reference>
<dbReference type="PANTHER" id="PTHR11089:SF30">
    <property type="entry name" value="GUANINE NUCLEOTIDE-BINDING PROTEIN-LIKE 3 HOMOLOG"/>
    <property type="match status" value="1"/>
</dbReference>
<feature type="domain" description="CP-type G" evidence="4">
    <location>
        <begin position="9"/>
        <end position="162"/>
    </location>
</feature>
<name>F6BEV9_METIK</name>
<dbReference type="STRING" id="880724.Metig_0135"/>
<dbReference type="InterPro" id="IPR030378">
    <property type="entry name" value="G_CP_dom"/>
</dbReference>
<evidence type="ECO:0000256" key="1">
    <source>
        <dbReference type="ARBA" id="ARBA00022741"/>
    </source>
</evidence>
<dbReference type="InterPro" id="IPR050755">
    <property type="entry name" value="TRAFAC_YlqF/YawG_RiboMat"/>
</dbReference>
<dbReference type="Proteomes" id="UP000009227">
    <property type="component" value="Chromosome"/>
</dbReference>
<dbReference type="InterPro" id="IPR027417">
    <property type="entry name" value="P-loop_NTPase"/>
</dbReference>
<dbReference type="CDD" id="cd01859">
    <property type="entry name" value="MJ1464"/>
    <property type="match status" value="1"/>
</dbReference>
<dbReference type="HOGENOM" id="CLU_011106_1_2_2"/>
<dbReference type="Gene3D" id="1.10.1580.10">
    <property type="match status" value="1"/>
</dbReference>
<dbReference type="PANTHER" id="PTHR11089">
    <property type="entry name" value="GTP-BINDING PROTEIN-RELATED"/>
    <property type="match status" value="1"/>
</dbReference>
<accession>F6BEV9</accession>
<gene>
    <name evidence="5" type="ordered locus">Metig_0135</name>
</gene>
<dbReference type="OrthoDB" id="372125at2157"/>
<dbReference type="AlphaFoldDB" id="F6BEV9"/>
<evidence type="ECO:0000313" key="6">
    <source>
        <dbReference type="Proteomes" id="UP000009227"/>
    </source>
</evidence>
<dbReference type="SUPFAM" id="SSF52540">
    <property type="entry name" value="P-loop containing nucleoside triphosphate hydrolases"/>
    <property type="match status" value="2"/>
</dbReference>
<evidence type="ECO:0000259" key="4">
    <source>
        <dbReference type="PROSITE" id="PS51721"/>
    </source>
</evidence>
<sequence>MRYKKVPVKKIVNKIINECDVILLVLDARDPETTRNKELEEKIKKMNKELIYVLNKADLVPKEVLEKWKEKLGNAVFMSAKYRMGTKILRDKIKEYLKKNNIKEGKVGVVGYPNVGKSSIINALTGRRSALTGSLAGLTKGEQWIRLTKNIKLLDTPGVLEMKDEDELIISGALRLEKAENLISPALKILKRLHDFDKTIIPNYYGVEVDEINEELLKKIGKKLKYLKKGNEVDLDRTAKSIIKDFQDGKLNYYNVEIKKYGQERQRNIEFITRYLKDFPFIDDAKMIINHLSDFDDLKRLKIKPVLGEETINGTTLVISFGEKTVDAGRKKVEEYAKEHNIELYSKFGDKIGRNRVFVGVGTKL</sequence>
<dbReference type="PRINTS" id="PR00326">
    <property type="entry name" value="GTP1OBG"/>
</dbReference>
<keyword evidence="6" id="KW-1185">Reference proteome</keyword>
<evidence type="ECO:0000256" key="2">
    <source>
        <dbReference type="ARBA" id="ARBA00023134"/>
    </source>
</evidence>
<keyword evidence="2" id="KW-0342">GTP-binding</keyword>
<proteinExistence type="predicted"/>
<dbReference type="PROSITE" id="PS51721">
    <property type="entry name" value="G_CP"/>
    <property type="match status" value="1"/>
</dbReference>
<dbReference type="InterPro" id="IPR006073">
    <property type="entry name" value="GTP-bd"/>
</dbReference>
<dbReference type="GeneID" id="10642970"/>
<dbReference type="GO" id="GO:0005525">
    <property type="term" value="F:GTP binding"/>
    <property type="evidence" value="ECO:0007669"/>
    <property type="project" value="UniProtKB-KW"/>
</dbReference>
<dbReference type="KEGG" id="mig:Metig_0135"/>
<evidence type="ECO:0000313" key="5">
    <source>
        <dbReference type="EMBL" id="AEF95695.1"/>
    </source>
</evidence>
<dbReference type="InterPro" id="IPR023179">
    <property type="entry name" value="GTP-bd_ortho_bundle_sf"/>
</dbReference>